<name>A0A9N8W154_9GLOM</name>
<dbReference type="InterPro" id="IPR014721">
    <property type="entry name" value="Ribsml_uS5_D2-typ_fold_subgr"/>
</dbReference>
<dbReference type="InterPro" id="IPR053034">
    <property type="entry name" value="Glucuronokinase-like"/>
</dbReference>
<gene>
    <name evidence="1" type="ORF">DERYTH_LOCUS1572</name>
</gene>
<organism evidence="1 2">
    <name type="scientific">Dentiscutata erythropus</name>
    <dbReference type="NCBI Taxonomy" id="1348616"/>
    <lineage>
        <taxon>Eukaryota</taxon>
        <taxon>Fungi</taxon>
        <taxon>Fungi incertae sedis</taxon>
        <taxon>Mucoromycota</taxon>
        <taxon>Glomeromycotina</taxon>
        <taxon>Glomeromycetes</taxon>
        <taxon>Diversisporales</taxon>
        <taxon>Gigasporaceae</taxon>
        <taxon>Dentiscutata</taxon>
    </lineage>
</organism>
<dbReference type="Gene3D" id="3.30.230.10">
    <property type="match status" value="1"/>
</dbReference>
<evidence type="ECO:0000313" key="1">
    <source>
        <dbReference type="EMBL" id="CAG8473473.1"/>
    </source>
</evidence>
<protein>
    <submittedName>
        <fullName evidence="1">21765_t:CDS:1</fullName>
    </submittedName>
</protein>
<sequence length="189" mass="21864">MIMISHQPLFKWKDTSLTLKEYLSFFKTLFANSIIIPKDPPLSHQSTSMTTRSYARIGLMGNPSDGFYGKTISLLISNFFAEITLISNKFTHAQEYSKIEFFHSIMTTTFLFQSIEFLSILSFIEGYTNANRLFQPTCKVFFVYWKNNNLLLNKQSFRLFYEINIPRQVGLSGSSAIITALWKAFDEIL</sequence>
<reference evidence="1" key="1">
    <citation type="submission" date="2021-06" db="EMBL/GenBank/DDBJ databases">
        <authorList>
            <person name="Kallberg Y."/>
            <person name="Tangrot J."/>
            <person name="Rosling A."/>
        </authorList>
    </citation>
    <scope>NUCLEOTIDE SEQUENCE</scope>
    <source>
        <strain evidence="1">MA453B</strain>
    </source>
</reference>
<dbReference type="InterPro" id="IPR020568">
    <property type="entry name" value="Ribosomal_Su5_D2-typ_SF"/>
</dbReference>
<evidence type="ECO:0000313" key="2">
    <source>
        <dbReference type="Proteomes" id="UP000789405"/>
    </source>
</evidence>
<dbReference type="PANTHER" id="PTHR38710:SF1">
    <property type="entry name" value="WITH PUTATIVE URIDYL PYROPHOSPHORYLASE-RELATED"/>
    <property type="match status" value="1"/>
</dbReference>
<comment type="caution">
    <text evidence="1">The sequence shown here is derived from an EMBL/GenBank/DDBJ whole genome shotgun (WGS) entry which is preliminary data.</text>
</comment>
<dbReference type="Proteomes" id="UP000789405">
    <property type="component" value="Unassembled WGS sequence"/>
</dbReference>
<dbReference type="EMBL" id="CAJVPY010000449">
    <property type="protein sequence ID" value="CAG8473473.1"/>
    <property type="molecule type" value="Genomic_DNA"/>
</dbReference>
<keyword evidence="2" id="KW-1185">Reference proteome</keyword>
<dbReference type="AlphaFoldDB" id="A0A9N8W154"/>
<proteinExistence type="predicted"/>
<dbReference type="OrthoDB" id="1924968at2759"/>
<accession>A0A9N8W154</accession>
<dbReference type="PANTHER" id="PTHR38710">
    <property type="entry name" value="WITH PUTATIVE URIDYL PYROPHOSPHORYLASE-RELATED"/>
    <property type="match status" value="1"/>
</dbReference>
<dbReference type="SUPFAM" id="SSF54211">
    <property type="entry name" value="Ribosomal protein S5 domain 2-like"/>
    <property type="match status" value="1"/>
</dbReference>